<comment type="caution">
    <text evidence="2">The sequence shown here is derived from an EMBL/GenBank/DDBJ whole genome shotgun (WGS) entry which is preliminary data.</text>
</comment>
<keyword evidence="1" id="KW-1133">Transmembrane helix</keyword>
<dbReference type="EMBL" id="JAJEPW010000026">
    <property type="protein sequence ID" value="MCC2129778.1"/>
    <property type="molecule type" value="Genomic_DNA"/>
</dbReference>
<accession>A0AAE3AEZ8</accession>
<name>A0AAE3AEZ8_9FIRM</name>
<protein>
    <submittedName>
        <fullName evidence="2">Phage holin family protein</fullName>
    </submittedName>
</protein>
<dbReference type="Proteomes" id="UP001199319">
    <property type="component" value="Unassembled WGS sequence"/>
</dbReference>
<evidence type="ECO:0000313" key="3">
    <source>
        <dbReference type="Proteomes" id="UP001199319"/>
    </source>
</evidence>
<keyword evidence="1" id="KW-0812">Transmembrane</keyword>
<evidence type="ECO:0000313" key="2">
    <source>
        <dbReference type="EMBL" id="MCC2129778.1"/>
    </source>
</evidence>
<gene>
    <name evidence="2" type="ORF">LKD37_09645</name>
</gene>
<keyword evidence="3" id="KW-1185">Reference proteome</keyword>
<dbReference type="AlphaFoldDB" id="A0AAE3AEZ8"/>
<reference evidence="2" key="1">
    <citation type="submission" date="2021-10" db="EMBL/GenBank/DDBJ databases">
        <title>Anaerobic single-cell dispensing facilitates the cultivation of human gut bacteria.</title>
        <authorList>
            <person name="Afrizal A."/>
        </authorList>
    </citation>
    <scope>NUCLEOTIDE SEQUENCE</scope>
    <source>
        <strain evidence="2">CLA-AA-H272</strain>
    </source>
</reference>
<feature type="transmembrane region" description="Helical" evidence="1">
    <location>
        <begin position="31"/>
        <end position="51"/>
    </location>
</feature>
<evidence type="ECO:0000256" key="1">
    <source>
        <dbReference type="SAM" id="Phobius"/>
    </source>
</evidence>
<proteinExistence type="predicted"/>
<organism evidence="2 3">
    <name type="scientific">Brotocaccenecus cirricatena</name>
    <dbReference type="NCBI Taxonomy" id="3064195"/>
    <lineage>
        <taxon>Bacteria</taxon>
        <taxon>Bacillati</taxon>
        <taxon>Bacillota</taxon>
        <taxon>Clostridia</taxon>
        <taxon>Eubacteriales</taxon>
        <taxon>Oscillospiraceae</taxon>
        <taxon>Brotocaccenecus</taxon>
    </lineage>
</organism>
<dbReference type="RefSeq" id="WP_302929016.1">
    <property type="nucleotide sequence ID" value="NZ_JAJEPW010000026.1"/>
</dbReference>
<keyword evidence="1" id="KW-0472">Membrane</keyword>
<sequence length="93" mass="9092">MDFGIAGVAAITVIAYAVGQAMKAWGRLDRWIPTVCAALGGALGVAGLYIMPGFPAGDAITAAAIGVVSGLAATGAQQAVKQLCTGPDCGKGK</sequence>